<reference evidence="1" key="1">
    <citation type="submission" date="2023-08" db="EMBL/GenBank/DDBJ databases">
        <title>Nitrogen cycling bacteria in agricultural field soils.</title>
        <authorList>
            <person name="Jang J."/>
        </authorList>
    </citation>
    <scope>NUCLEOTIDE SEQUENCE</scope>
    <source>
        <strain evidence="1">PS3-36</strain>
    </source>
</reference>
<dbReference type="RefSeq" id="WP_208025307.1">
    <property type="nucleotide sequence ID" value="NZ_JAVGVR010000001.1"/>
</dbReference>
<accession>A0AA90TVM6</accession>
<keyword evidence="2" id="KW-1185">Reference proteome</keyword>
<organism evidence="1 2">
    <name type="scientific">Bacillus salipaludis</name>
    <dbReference type="NCBI Taxonomy" id="2547811"/>
    <lineage>
        <taxon>Bacteria</taxon>
        <taxon>Bacillati</taxon>
        <taxon>Bacillota</taxon>
        <taxon>Bacilli</taxon>
        <taxon>Bacillales</taxon>
        <taxon>Bacillaceae</taxon>
        <taxon>Bacillus</taxon>
    </lineage>
</organism>
<proteinExistence type="predicted"/>
<evidence type="ECO:0000313" key="1">
    <source>
        <dbReference type="EMBL" id="MDQ6596653.1"/>
    </source>
</evidence>
<gene>
    <name evidence="1" type="ORF">RCG21_09870</name>
</gene>
<protein>
    <submittedName>
        <fullName evidence="1">Uncharacterized protein</fullName>
    </submittedName>
</protein>
<dbReference type="AlphaFoldDB" id="A0AA90TVM6"/>
<name>A0AA90TVM6_9BACI</name>
<dbReference type="EMBL" id="JAVGVR010000001">
    <property type="protein sequence ID" value="MDQ6596653.1"/>
    <property type="molecule type" value="Genomic_DNA"/>
</dbReference>
<evidence type="ECO:0000313" key="2">
    <source>
        <dbReference type="Proteomes" id="UP001178888"/>
    </source>
</evidence>
<sequence length="93" mass="10767">MKAVLGFLKKRWRYVLTAIIALWIGGAGGPSSEEYANAKDYAKDLNKTIQEKKHLKLPAYNKSHLNWFNYSIIYNFLSITYRSSALNYQVNFT</sequence>
<comment type="caution">
    <text evidence="1">The sequence shown here is derived from an EMBL/GenBank/DDBJ whole genome shotgun (WGS) entry which is preliminary data.</text>
</comment>
<dbReference type="Proteomes" id="UP001178888">
    <property type="component" value="Unassembled WGS sequence"/>
</dbReference>